<dbReference type="GO" id="GO:0031640">
    <property type="term" value="P:killing of cells of another organism"/>
    <property type="evidence" value="ECO:0007669"/>
    <property type="project" value="UniProtKB-KW"/>
</dbReference>
<keyword evidence="7" id="KW-0472">Membrane</keyword>
<dbReference type="InterPro" id="IPR000008">
    <property type="entry name" value="C2_dom"/>
</dbReference>
<dbReference type="GO" id="GO:0001771">
    <property type="term" value="P:immunological synapse formation"/>
    <property type="evidence" value="ECO:0007669"/>
    <property type="project" value="TreeGrafter"/>
</dbReference>
<keyword evidence="8" id="KW-1015">Disulfide bond</keyword>
<evidence type="ECO:0000256" key="3">
    <source>
        <dbReference type="ARBA" id="ARBA00009214"/>
    </source>
</evidence>
<dbReference type="PANTHER" id="PTHR46096:SF3">
    <property type="entry name" value="PERFORIN-1"/>
    <property type="match status" value="1"/>
</dbReference>
<evidence type="ECO:0000313" key="12">
    <source>
        <dbReference type="EMBL" id="TSQ24002.1"/>
    </source>
</evidence>
<evidence type="ECO:0000256" key="9">
    <source>
        <dbReference type="SAM" id="SignalP"/>
    </source>
</evidence>
<evidence type="ECO:0000259" key="11">
    <source>
        <dbReference type="PROSITE" id="PS51412"/>
    </source>
</evidence>
<reference evidence="12 13" key="1">
    <citation type="journal article" date="2019" name="Genome Biol. Evol.">
        <title>Whole-Genome Sequencing of the Giant Devil Catfish, Bagarius yarrelli.</title>
        <authorList>
            <person name="Jiang W."/>
            <person name="Lv Y."/>
            <person name="Cheng L."/>
            <person name="Yang K."/>
            <person name="Chao B."/>
            <person name="Wang X."/>
            <person name="Li Y."/>
            <person name="Pan X."/>
            <person name="You X."/>
            <person name="Zhang Y."/>
            <person name="Yang J."/>
            <person name="Li J."/>
            <person name="Zhang X."/>
            <person name="Liu S."/>
            <person name="Sun C."/>
            <person name="Yang J."/>
            <person name="Shi Q."/>
        </authorList>
    </citation>
    <scope>NUCLEOTIDE SEQUENCE [LARGE SCALE GENOMIC DNA]</scope>
    <source>
        <strain evidence="12">JWS20170419001</strain>
        <tissue evidence="12">Muscle</tissue>
    </source>
</reference>
<evidence type="ECO:0000259" key="10">
    <source>
        <dbReference type="PROSITE" id="PS50004"/>
    </source>
</evidence>
<evidence type="ECO:0000256" key="7">
    <source>
        <dbReference type="ARBA" id="ARBA00023136"/>
    </source>
</evidence>
<dbReference type="PANTHER" id="PTHR46096">
    <property type="entry name" value="PERFORIN-1"/>
    <property type="match status" value="1"/>
</dbReference>
<evidence type="ECO:0000256" key="2">
    <source>
        <dbReference type="ARBA" id="ARBA00004613"/>
    </source>
</evidence>
<dbReference type="Pfam" id="PF00168">
    <property type="entry name" value="C2"/>
    <property type="match status" value="1"/>
</dbReference>
<dbReference type="AlphaFoldDB" id="A0A556UZP3"/>
<evidence type="ECO:0000256" key="1">
    <source>
        <dbReference type="ARBA" id="ARBA00004370"/>
    </source>
</evidence>
<feature type="signal peptide" evidence="9">
    <location>
        <begin position="1"/>
        <end position="21"/>
    </location>
</feature>
<dbReference type="GO" id="GO:0005576">
    <property type="term" value="C:extracellular region"/>
    <property type="evidence" value="ECO:0007669"/>
    <property type="project" value="UniProtKB-SubCell"/>
</dbReference>
<gene>
    <name evidence="12" type="ORF">Baya_11569</name>
</gene>
<dbReference type="Proteomes" id="UP000319801">
    <property type="component" value="Unassembled WGS sequence"/>
</dbReference>
<comment type="similarity">
    <text evidence="3">Belongs to the complement C6/C7/C8/C9 family.</text>
</comment>
<evidence type="ECO:0000256" key="4">
    <source>
        <dbReference type="ARBA" id="ARBA00022525"/>
    </source>
</evidence>
<dbReference type="GO" id="GO:0051607">
    <property type="term" value="P:defense response to virus"/>
    <property type="evidence" value="ECO:0007669"/>
    <property type="project" value="TreeGrafter"/>
</dbReference>
<dbReference type="InterPro" id="IPR035892">
    <property type="entry name" value="C2_domain_sf"/>
</dbReference>
<keyword evidence="13" id="KW-1185">Reference proteome</keyword>
<dbReference type="PROSITE" id="PS00279">
    <property type="entry name" value="MACPF_1"/>
    <property type="match status" value="1"/>
</dbReference>
<dbReference type="Pfam" id="PF01823">
    <property type="entry name" value="MACPF"/>
    <property type="match status" value="1"/>
</dbReference>
<dbReference type="SUPFAM" id="SSF49562">
    <property type="entry name" value="C2 domain (Calcium/lipid-binding domain, CaLB)"/>
    <property type="match status" value="1"/>
</dbReference>
<accession>A0A556UZP3</accession>
<dbReference type="PROSITE" id="PS51412">
    <property type="entry name" value="MACPF_2"/>
    <property type="match status" value="1"/>
</dbReference>
<dbReference type="GO" id="GO:0001913">
    <property type="term" value="P:T cell mediated cytotoxicity"/>
    <property type="evidence" value="ECO:0007669"/>
    <property type="project" value="TreeGrafter"/>
</dbReference>
<dbReference type="GO" id="GO:0005579">
    <property type="term" value="C:membrane attack complex"/>
    <property type="evidence" value="ECO:0007669"/>
    <property type="project" value="InterPro"/>
</dbReference>
<feature type="domain" description="C2" evidence="10">
    <location>
        <begin position="390"/>
        <end position="506"/>
    </location>
</feature>
<dbReference type="InterPro" id="IPR001862">
    <property type="entry name" value="MAC_perforin"/>
</dbReference>
<dbReference type="SMART" id="SM00239">
    <property type="entry name" value="C2"/>
    <property type="match status" value="1"/>
</dbReference>
<proteinExistence type="inferred from homology"/>
<name>A0A556UZP3_BAGYA</name>
<protein>
    <submittedName>
        <fullName evidence="12">Perforin-1</fullName>
    </submittedName>
</protein>
<dbReference type="Gene3D" id="2.60.40.150">
    <property type="entry name" value="C2 domain"/>
    <property type="match status" value="1"/>
</dbReference>
<evidence type="ECO:0000313" key="13">
    <source>
        <dbReference type="Proteomes" id="UP000319801"/>
    </source>
</evidence>
<dbReference type="InterPro" id="IPR020864">
    <property type="entry name" value="MACPF"/>
</dbReference>
<feature type="chain" id="PRO_5021886377" evidence="9">
    <location>
        <begin position="22"/>
        <end position="582"/>
    </location>
</feature>
<dbReference type="PROSITE" id="PS50004">
    <property type="entry name" value="C2"/>
    <property type="match status" value="1"/>
</dbReference>
<evidence type="ECO:0000256" key="8">
    <source>
        <dbReference type="ARBA" id="ARBA00023157"/>
    </source>
</evidence>
<evidence type="ECO:0000256" key="6">
    <source>
        <dbReference type="ARBA" id="ARBA00022852"/>
    </source>
</evidence>
<dbReference type="GO" id="GO:0022829">
    <property type="term" value="F:wide pore channel activity"/>
    <property type="evidence" value="ECO:0007669"/>
    <property type="project" value="TreeGrafter"/>
</dbReference>
<feature type="domain" description="MACPF" evidence="11">
    <location>
        <begin position="27"/>
        <end position="368"/>
    </location>
</feature>
<dbReference type="InterPro" id="IPR020863">
    <property type="entry name" value="MACPF_CS"/>
</dbReference>
<evidence type="ECO:0000256" key="5">
    <source>
        <dbReference type="ARBA" id="ARBA00022729"/>
    </source>
</evidence>
<dbReference type="SMART" id="SM00457">
    <property type="entry name" value="MACPF"/>
    <property type="match status" value="1"/>
</dbReference>
<keyword evidence="4" id="KW-0964">Secreted</keyword>
<organism evidence="12 13">
    <name type="scientific">Bagarius yarrelli</name>
    <name type="common">Goonch</name>
    <name type="synonym">Bagrus yarrelli</name>
    <dbReference type="NCBI Taxonomy" id="175774"/>
    <lineage>
        <taxon>Eukaryota</taxon>
        <taxon>Metazoa</taxon>
        <taxon>Chordata</taxon>
        <taxon>Craniata</taxon>
        <taxon>Vertebrata</taxon>
        <taxon>Euteleostomi</taxon>
        <taxon>Actinopterygii</taxon>
        <taxon>Neopterygii</taxon>
        <taxon>Teleostei</taxon>
        <taxon>Ostariophysi</taxon>
        <taxon>Siluriformes</taxon>
        <taxon>Sisoridae</taxon>
        <taxon>Sisorinae</taxon>
        <taxon>Bagarius</taxon>
    </lineage>
</organism>
<comment type="caution">
    <text evidence="12">The sequence shown here is derived from an EMBL/GenBank/DDBJ whole genome shotgun (WGS) entry which is preliminary data.</text>
</comment>
<keyword evidence="5 9" id="KW-0732">Signal</keyword>
<dbReference type="PRINTS" id="PR00764">
    <property type="entry name" value="COMPLEMENTC9"/>
</dbReference>
<dbReference type="InterPro" id="IPR052784">
    <property type="entry name" value="Perforin-1_pore-forming"/>
</dbReference>
<comment type="subcellular location">
    <subcellularLocation>
        <location evidence="1">Membrane</location>
    </subcellularLocation>
    <subcellularLocation>
        <location evidence="2">Secreted</location>
    </subcellularLocation>
</comment>
<keyword evidence="6" id="KW-0204">Cytolysis</keyword>
<dbReference type="OrthoDB" id="1366754at2759"/>
<sequence>MLQTLLIWAVFATSLLSPTSQHCFRANSSQCRSADFPPGADLAGEGFDITTMQRKGAYVLDMSSWLKSDGSCTLCNNPYMKNQKQRLPVSVVDWRSIRKCRMKLSSTIYKSSESLIEATTSSIENNWANELNIMTTKGPGSLMLAGSKSKLAKYSMEKTKNDKYSFTSHSMSCGYYRYRVSNSPLLHSELKREIRKLPKTYNQHRYFKLINKFGTHYITKVTLGGKINSVTSIKECQVTLQGLTVDEIKMCLDVEASGSRQMSSSFKVKAHACKSYMSKLMRNRDFTNSFSDRDTTVIGGYTQSSDLLFSSKNDPKAYNEWLASLPAHPDVMSYMLESIHNLLPKTNPARKHLRKAIKDYILKRGLLKKCTSRCTIGTKINPSKSCQCSCLNNPQLTDDCCPKKRGSAEVTVTVIKGQGLWGDWITATDGYVVLYLDGIFRGQTSTINNNNNPYWGKRFYLGAEDITHARLKLEVFDEDHFSKDFLGTCNIRLNSGKTERICTLKHGLVFYKVEVKCIPGLTGTYCKRYKPSPMDAELAKVYVSRNALPIPKDMLLEMGVHLDVPIAQFNKSSTPKAAGFEL</sequence>
<dbReference type="EMBL" id="VCAZ01000083">
    <property type="protein sequence ID" value="TSQ24002.1"/>
    <property type="molecule type" value="Genomic_DNA"/>
</dbReference>